<accession>X1I963</accession>
<dbReference type="AlphaFoldDB" id="X1I963"/>
<organism evidence="1">
    <name type="scientific">marine sediment metagenome</name>
    <dbReference type="NCBI Taxonomy" id="412755"/>
    <lineage>
        <taxon>unclassified sequences</taxon>
        <taxon>metagenomes</taxon>
        <taxon>ecological metagenomes</taxon>
    </lineage>
</organism>
<dbReference type="EMBL" id="BARU01033299">
    <property type="protein sequence ID" value="GAH65825.1"/>
    <property type="molecule type" value="Genomic_DNA"/>
</dbReference>
<name>X1I963_9ZZZZ</name>
<comment type="caution">
    <text evidence="1">The sequence shown here is derived from an EMBL/GenBank/DDBJ whole genome shotgun (WGS) entry which is preliminary data.</text>
</comment>
<reference evidence="1" key="1">
    <citation type="journal article" date="2014" name="Front. Microbiol.">
        <title>High frequency of phylogenetically diverse reductive dehalogenase-homologous genes in deep subseafloor sedimentary metagenomes.</title>
        <authorList>
            <person name="Kawai M."/>
            <person name="Futagami T."/>
            <person name="Toyoda A."/>
            <person name="Takaki Y."/>
            <person name="Nishi S."/>
            <person name="Hori S."/>
            <person name="Arai W."/>
            <person name="Tsubouchi T."/>
            <person name="Morono Y."/>
            <person name="Uchiyama I."/>
            <person name="Ito T."/>
            <person name="Fujiyama A."/>
            <person name="Inagaki F."/>
            <person name="Takami H."/>
        </authorList>
    </citation>
    <scope>NUCLEOTIDE SEQUENCE</scope>
    <source>
        <strain evidence="1">Expedition CK06-06</strain>
    </source>
</reference>
<gene>
    <name evidence="1" type="ORF">S03H2_52421</name>
</gene>
<sequence>MAKIRRLPSQGIIDGFKGTLDFYFNMGIPYVRLWPKSPGKNRSEPVKAQWPAWAYVAKEWSNLSPAVQDAYRTLATNSGLSGRDMFTRSYLAGLYR</sequence>
<feature type="non-terminal residue" evidence="1">
    <location>
        <position position="96"/>
    </location>
</feature>
<evidence type="ECO:0000313" key="1">
    <source>
        <dbReference type="EMBL" id="GAH65825.1"/>
    </source>
</evidence>
<proteinExistence type="predicted"/>
<protein>
    <submittedName>
        <fullName evidence="1">Uncharacterized protein</fullName>
    </submittedName>
</protein>